<accession>A0ABZ2VBR3</accession>
<organism evidence="1 2">
    <name type="scientific">Yoonia phaeophyticola</name>
    <dbReference type="NCBI Taxonomy" id="3137369"/>
    <lineage>
        <taxon>Bacteria</taxon>
        <taxon>Pseudomonadati</taxon>
        <taxon>Pseudomonadota</taxon>
        <taxon>Alphaproteobacteria</taxon>
        <taxon>Rhodobacterales</taxon>
        <taxon>Paracoccaceae</taxon>
        <taxon>Yoonia</taxon>
    </lineage>
</organism>
<dbReference type="EMBL" id="CP150951">
    <property type="protein sequence ID" value="WZC50376.1"/>
    <property type="molecule type" value="Genomic_DNA"/>
</dbReference>
<evidence type="ECO:0000313" key="2">
    <source>
        <dbReference type="Proteomes" id="UP001440612"/>
    </source>
</evidence>
<reference evidence="2" key="1">
    <citation type="submission" date="2024-04" db="EMBL/GenBank/DDBJ databases">
        <title>Phylogenomic analyses of a clade within the roseobacter group suggest taxonomic reassignments of species of the genera Aestuariivita, Citreicella, Loktanella, Nautella, Pelagibaca, Ruegeria, Thalassobius, Thiobacimonas and Tropicibacter, and the proposal o.</title>
        <authorList>
            <person name="Jeon C.O."/>
        </authorList>
    </citation>
    <scope>NUCLEOTIDE SEQUENCE [LARGE SCALE GENOMIC DNA]</scope>
    <source>
        <strain evidence="2">BS5-3</strain>
    </source>
</reference>
<dbReference type="Proteomes" id="UP001440612">
    <property type="component" value="Chromosome"/>
</dbReference>
<gene>
    <name evidence="1" type="ORF">AABB29_07010</name>
</gene>
<proteinExistence type="predicted"/>
<name>A0ABZ2VBR3_9RHOB</name>
<sequence length="96" mass="10751">MMYYKTMGCDFRDILTPAGIAVCHVEIDFDVRQGNQLKRRADDPHKLSKAFEIWNAAKPVSGTAGAAYLHGPGNYVRNCPQPYVGRIIFFKTLCQG</sequence>
<keyword evidence="2" id="KW-1185">Reference proteome</keyword>
<dbReference type="RefSeq" id="WP_341368478.1">
    <property type="nucleotide sequence ID" value="NZ_CP150951.2"/>
</dbReference>
<protein>
    <submittedName>
        <fullName evidence="1">Uncharacterized protein</fullName>
    </submittedName>
</protein>
<evidence type="ECO:0000313" key="1">
    <source>
        <dbReference type="EMBL" id="WZC50376.1"/>
    </source>
</evidence>